<dbReference type="PROSITE" id="PS51257">
    <property type="entry name" value="PROKAR_LIPOPROTEIN"/>
    <property type="match status" value="1"/>
</dbReference>
<dbReference type="InterPro" id="IPR025366">
    <property type="entry name" value="DUF4270"/>
</dbReference>
<keyword evidence="1" id="KW-0732">Signal</keyword>
<comment type="caution">
    <text evidence="2">The sequence shown here is derived from an EMBL/GenBank/DDBJ whole genome shotgun (WGS) entry which is preliminary data.</text>
</comment>
<evidence type="ECO:0000256" key="1">
    <source>
        <dbReference type="SAM" id="SignalP"/>
    </source>
</evidence>
<proteinExistence type="predicted"/>
<accession>A0A923N8L7</accession>
<gene>
    <name evidence="2" type="ORF">H8S84_15245</name>
</gene>
<evidence type="ECO:0000313" key="3">
    <source>
        <dbReference type="Proteomes" id="UP000603640"/>
    </source>
</evidence>
<feature type="signal peptide" evidence="1">
    <location>
        <begin position="1"/>
        <end position="19"/>
    </location>
</feature>
<reference evidence="2" key="1">
    <citation type="submission" date="2020-08" db="EMBL/GenBank/DDBJ databases">
        <title>Pontibacter sp. SD6 16S ribosomal RNA gene Genome sequencing and assembly.</title>
        <authorList>
            <person name="Kang M."/>
        </authorList>
    </citation>
    <scope>NUCLEOTIDE SEQUENCE</scope>
    <source>
        <strain evidence="2">SD6</strain>
    </source>
</reference>
<protein>
    <submittedName>
        <fullName evidence="2">DUF4270 domain-containing protein</fullName>
    </submittedName>
</protein>
<keyword evidence="3" id="KW-1185">Reference proteome</keyword>
<dbReference type="EMBL" id="JACRVF010000004">
    <property type="protein sequence ID" value="MBC5994203.1"/>
    <property type="molecule type" value="Genomic_DNA"/>
</dbReference>
<name>A0A923N8L7_9BACT</name>
<evidence type="ECO:0000313" key="2">
    <source>
        <dbReference type="EMBL" id="MBC5994203.1"/>
    </source>
</evidence>
<dbReference type="AlphaFoldDB" id="A0A923N8L7"/>
<sequence>MNLAVRRFLLFFFSIATLASCDDPTEIGIDLQDENQIGTNFTDTITINTGTVLLPDSILSFKVAPAQVGILADPVLGTLKATTYTEVALNGADITFGENPQVDSMVLTLDYSFIYGNKTEPLKINVFRLTEGFQEKASYFTTSTLAKEATPLASTTLVPLLYEKKKQFDVDSTAAKRLVKIKLPQSLINDFVAQSGQAPLKSQANFEAFFKGLAIAPAGDPSSILALNLAADSSKIVVHYKNGADKKKHIFRFAQSSAVDYFTNFEGNRTGTSVASLTQKGNFIPAKQTGNESYIQNNTQLVTKLTLPYLQQFKQAAGTIIINRAELIIPVKASSTSALPAPPQLVLYQTNNTNRILKDANGNPIAVQQNGVGQINGTAFPAPLAYDSEKNRYTLNITSYFQAMLLDKKPNTGLLLASATVVPTQSGVFSIAPETRPYRAIISNTESNKVQLVVYYSKLN</sequence>
<feature type="chain" id="PRO_5036826352" evidence="1">
    <location>
        <begin position="20"/>
        <end position="460"/>
    </location>
</feature>
<dbReference type="Pfam" id="PF14092">
    <property type="entry name" value="DUF4270"/>
    <property type="match status" value="1"/>
</dbReference>
<dbReference type="RefSeq" id="WP_187068217.1">
    <property type="nucleotide sequence ID" value="NZ_JACRVF010000004.1"/>
</dbReference>
<dbReference type="Proteomes" id="UP000603640">
    <property type="component" value="Unassembled WGS sequence"/>
</dbReference>
<organism evidence="2 3">
    <name type="scientific">Pontibacter cellulosilyticus</name>
    <dbReference type="NCBI Taxonomy" id="1720253"/>
    <lineage>
        <taxon>Bacteria</taxon>
        <taxon>Pseudomonadati</taxon>
        <taxon>Bacteroidota</taxon>
        <taxon>Cytophagia</taxon>
        <taxon>Cytophagales</taxon>
        <taxon>Hymenobacteraceae</taxon>
        <taxon>Pontibacter</taxon>
    </lineage>
</organism>